<dbReference type="EMBL" id="JAHBFV010000006">
    <property type="protein sequence ID" value="MBZ6015402.1"/>
    <property type="molecule type" value="Genomic_DNA"/>
</dbReference>
<comment type="caution">
    <text evidence="1">The sequence shown here is derived from an EMBL/GenBank/DDBJ whole genome shotgun (WGS) entry which is preliminary data.</text>
</comment>
<name>A0AB35FXP9_LEUGE</name>
<sequence>MSASFGKFDTSDFDAFISEFENKIKGKQIATEVQGALTKTAGVVIRKAKQKTPVDQGTLRRNWQASGAKRHAGVFLIDIFNNIEYAPFIENGHRIVRGGRTVGYQSGIFMLRDSLREIDNNWENLVGKKFLKAIENLLED</sequence>
<reference evidence="1" key="1">
    <citation type="submission" date="2021-05" db="EMBL/GenBank/DDBJ databases">
        <title>Pangenome of Leuconostoc gelidum warrants species status for Leuconostoc gelidum subsp. gasicomitatum.</title>
        <authorList>
            <person name="Johansson P."/>
            <person name="Sade E."/>
            <person name="Hultman J."/>
            <person name="Auvinen P."/>
            <person name="Bjorkroth J."/>
        </authorList>
    </citation>
    <scope>NUCLEOTIDE SEQUENCE</scope>
    <source>
        <strain evidence="1">C220d</strain>
    </source>
</reference>
<evidence type="ECO:0000313" key="1">
    <source>
        <dbReference type="EMBL" id="MBZ6015402.1"/>
    </source>
</evidence>
<dbReference type="InterPro" id="IPR010064">
    <property type="entry name" value="HK97-gp10_tail"/>
</dbReference>
<dbReference type="AlphaFoldDB" id="A0AB35FXP9"/>
<proteinExistence type="predicted"/>
<organism evidence="1 2">
    <name type="scientific">Leuconostoc gelidum subsp. gelidum</name>
    <dbReference type="NCBI Taxonomy" id="1607839"/>
    <lineage>
        <taxon>Bacteria</taxon>
        <taxon>Bacillati</taxon>
        <taxon>Bacillota</taxon>
        <taxon>Bacilli</taxon>
        <taxon>Lactobacillales</taxon>
        <taxon>Lactobacillaceae</taxon>
        <taxon>Leuconostoc</taxon>
        <taxon>Leuconostoc gelidum group</taxon>
    </lineage>
</organism>
<dbReference type="Pfam" id="PF04883">
    <property type="entry name" value="HK97-gp10_like"/>
    <property type="match status" value="1"/>
</dbReference>
<evidence type="ECO:0000313" key="2">
    <source>
        <dbReference type="Proteomes" id="UP000727071"/>
    </source>
</evidence>
<dbReference type="RefSeq" id="WP_089896394.1">
    <property type="nucleotide sequence ID" value="NZ_JAHBFV010000006.1"/>
</dbReference>
<dbReference type="Proteomes" id="UP000727071">
    <property type="component" value="Unassembled WGS sequence"/>
</dbReference>
<accession>A0AB35FXP9</accession>
<protein>
    <submittedName>
        <fullName evidence="1">HK97 gp10 family phage protein</fullName>
    </submittedName>
</protein>
<gene>
    <name evidence="1" type="ORF">KII88_02465</name>
</gene>